<organism evidence="13">
    <name type="scientific">Hymenolepis diminuta</name>
    <name type="common">Rat tapeworm</name>
    <dbReference type="NCBI Taxonomy" id="6216"/>
    <lineage>
        <taxon>Eukaryota</taxon>
        <taxon>Metazoa</taxon>
        <taxon>Spiralia</taxon>
        <taxon>Lophotrochozoa</taxon>
        <taxon>Platyhelminthes</taxon>
        <taxon>Cestoda</taxon>
        <taxon>Eucestoda</taxon>
        <taxon>Cyclophyllidea</taxon>
        <taxon>Hymenolepididae</taxon>
        <taxon>Hymenolepis</taxon>
    </lineage>
</organism>
<feature type="coiled-coil region" evidence="9">
    <location>
        <begin position="418"/>
        <end position="521"/>
    </location>
</feature>
<gene>
    <name evidence="11" type="ORF">HDID_LOCUS9617</name>
</gene>
<evidence type="ECO:0000313" key="12">
    <source>
        <dbReference type="Proteomes" id="UP000274504"/>
    </source>
</evidence>
<evidence type="ECO:0000256" key="9">
    <source>
        <dbReference type="SAM" id="Coils"/>
    </source>
</evidence>
<sequence>MQEDLMNSMQYASNLSSPHQTYPYVSAVSQRHPERPRPSSARDPVYADLLDSSFYNQRATPQNHPHPITTSLLDGRAGSADRGSNYTVGQRGYLNSSSQRYGRSAYPPGYFTDQNTSYEPSNSYITSVQSAGHRRAQSYDMNLERQGLSEHASAMQSSGISTNPDGYNYYGNIASERINGLGGGAQIMNPVMDYGNFSGVTGYSGYGTAVGGSSGMMTLPNSGDVIGLQRECVRLHQELEVTKEKLNACMTSIRTFWSPELKRERAMRKDENAKYAILADHLHQLQLEKQTMLQALQNSDSELRREREKNASRFKVGPDGTEVNEFEAMNRRIDELTCENRLLSKSVEEAEKRALSMQNSLVTTEESLRRLVEAVKSGKANAAQQQASMQQQQGATGGKIDQTGSAMTADSGLTNIRIDRLESDRNEIERLREQLNEAFHRESEAEKALIECEMSRNQLKNQLESVAHELGTVKQENESLRMNIREVQTLQAVVDTKESKILTLENEIRLLEDEIVRLRDEGMATPTTSLSSGIEDVDRTLNTFRSNERLLKSKVEFLTSELSKRDNEIYALQSRLEMTEKQQQDQNHHISVLKEQVKARENKVSMLTADIEDFRKRLKEKEGLLEKKSKMVATNATGKRQLETELAELKDQVDLKERKISLLQRKVENLEEMVAEKESQLTNLKSRLSRLNNEKTGTEVPKVNLEDALKEKDRQIERLKEARERSEAEWSEEAEGQRRAHSELRNRLDTALRDLDEKSTQLSEVREELAQLRSSRYKRDSEVSQLQVQLRQREAELSSLQLEKQMVCGFVLKHQQGHWKEIRFGNEDPNLQKQVTSEAEMKYAKTVSDLESQMNHYMESATKLQSEVDRLLNVIRNSDAAKLDKENQIHELEDLKRSQQADRKKNTQMLDEARQRADTIQNDAEMLKNVIAEKEVRVRELEQALRESVRLTAEREAHVASREDSTRQLEHQLRELRSTVEHLQRERNNLSSQLASVQEELRDREGQLKNLEADCVSFVLLVLFYVNLGSNFTPLFFSFQFQSYIPELEKLRQTNQESNLRIAALVKLVQGQEDSLTEQDKSAVSAYLVKY</sequence>
<dbReference type="PANTHER" id="PTHR18861">
    <property type="entry name" value="ELKS/RAB6-INTERACTING/CAST PROTEIN"/>
    <property type="match status" value="1"/>
</dbReference>
<keyword evidence="4" id="KW-0770">Synapse</keyword>
<dbReference type="GO" id="GO:0048167">
    <property type="term" value="P:regulation of synaptic plasticity"/>
    <property type="evidence" value="ECO:0007669"/>
    <property type="project" value="TreeGrafter"/>
</dbReference>
<feature type="coiled-coil region" evidence="9">
    <location>
        <begin position="847"/>
        <end position="1014"/>
    </location>
</feature>
<reference evidence="11 12" key="2">
    <citation type="submission" date="2018-11" db="EMBL/GenBank/DDBJ databases">
        <authorList>
            <consortium name="Pathogen Informatics"/>
        </authorList>
    </citation>
    <scope>NUCLEOTIDE SEQUENCE [LARGE SCALE GENOMIC DNA]</scope>
</reference>
<keyword evidence="3" id="KW-0597">Phosphoprotein</keyword>
<evidence type="ECO:0000313" key="13">
    <source>
        <dbReference type="WBParaSite" id="HDID_0000961901-mRNA-1"/>
    </source>
</evidence>
<keyword evidence="7" id="KW-0966">Cell projection</keyword>
<dbReference type="AlphaFoldDB" id="A0A158QFW6"/>
<dbReference type="GO" id="GO:0048788">
    <property type="term" value="C:cytoskeleton of presynaptic active zone"/>
    <property type="evidence" value="ECO:0007669"/>
    <property type="project" value="TreeGrafter"/>
</dbReference>
<feature type="compositionally biased region" description="Polar residues" evidence="10">
    <location>
        <begin position="57"/>
        <end position="72"/>
    </location>
</feature>
<comment type="subcellular location">
    <subcellularLocation>
        <location evidence="1">Cytoplasm</location>
        <location evidence="1">Cytoskeleton</location>
    </subcellularLocation>
    <subcellularLocation>
        <location evidence="8">Presynapse</location>
    </subcellularLocation>
</comment>
<name>A0A158QFW6_HYMDI</name>
<dbReference type="OrthoDB" id="2019763at2759"/>
<dbReference type="GO" id="GO:0007274">
    <property type="term" value="P:neuromuscular synaptic transmission"/>
    <property type="evidence" value="ECO:0007669"/>
    <property type="project" value="TreeGrafter"/>
</dbReference>
<dbReference type="Pfam" id="PF10174">
    <property type="entry name" value="Cast"/>
    <property type="match status" value="2"/>
</dbReference>
<protein>
    <submittedName>
        <fullName evidence="13">ERC protein 2</fullName>
    </submittedName>
</protein>
<keyword evidence="2" id="KW-0963">Cytoplasm</keyword>
<evidence type="ECO:0000256" key="10">
    <source>
        <dbReference type="SAM" id="MobiDB-lite"/>
    </source>
</evidence>
<evidence type="ECO:0000256" key="4">
    <source>
        <dbReference type="ARBA" id="ARBA00023018"/>
    </source>
</evidence>
<dbReference type="Gene3D" id="1.10.287.1490">
    <property type="match status" value="1"/>
</dbReference>
<dbReference type="STRING" id="6216.A0A158QFW6"/>
<dbReference type="PANTHER" id="PTHR18861:SF0">
    <property type="entry name" value="BRUCHPILOT, ISOFORM J"/>
    <property type="match status" value="1"/>
</dbReference>
<feature type="region of interest" description="Disordered" evidence="10">
    <location>
        <begin position="721"/>
        <end position="743"/>
    </location>
</feature>
<proteinExistence type="predicted"/>
<feature type="compositionally biased region" description="Polar residues" evidence="10">
    <location>
        <begin position="82"/>
        <end position="100"/>
    </location>
</feature>
<evidence type="ECO:0000256" key="6">
    <source>
        <dbReference type="ARBA" id="ARBA00023212"/>
    </source>
</evidence>
<evidence type="ECO:0000256" key="8">
    <source>
        <dbReference type="ARBA" id="ARBA00034106"/>
    </source>
</evidence>
<dbReference type="GO" id="GO:0098882">
    <property type="term" value="F:structural constituent of presynaptic active zone"/>
    <property type="evidence" value="ECO:0007669"/>
    <property type="project" value="TreeGrafter"/>
</dbReference>
<evidence type="ECO:0000256" key="3">
    <source>
        <dbReference type="ARBA" id="ARBA00022553"/>
    </source>
</evidence>
<keyword evidence="6" id="KW-0206">Cytoskeleton</keyword>
<feature type="coiled-coil region" evidence="9">
    <location>
        <begin position="333"/>
        <end position="367"/>
    </location>
</feature>
<evidence type="ECO:0000313" key="11">
    <source>
        <dbReference type="EMBL" id="VDL62002.1"/>
    </source>
</evidence>
<dbReference type="InterPro" id="IPR019323">
    <property type="entry name" value="ELKS/CAST"/>
</dbReference>
<dbReference type="WBParaSite" id="HDID_0000961901-mRNA-1">
    <property type="protein sequence ID" value="HDID_0000961901-mRNA-1"/>
    <property type="gene ID" value="HDID_0000961901"/>
</dbReference>
<dbReference type="GO" id="GO:0030424">
    <property type="term" value="C:axon"/>
    <property type="evidence" value="ECO:0007669"/>
    <property type="project" value="UniProtKB-SubCell"/>
</dbReference>
<reference evidence="13" key="1">
    <citation type="submission" date="2016-04" db="UniProtKB">
        <authorList>
            <consortium name="WormBaseParasite"/>
        </authorList>
    </citation>
    <scope>IDENTIFICATION</scope>
</reference>
<keyword evidence="5 9" id="KW-0175">Coiled coil</keyword>
<accession>A0A158QFW6</accession>
<evidence type="ECO:0000256" key="2">
    <source>
        <dbReference type="ARBA" id="ARBA00022490"/>
    </source>
</evidence>
<dbReference type="EMBL" id="UYSG01011344">
    <property type="protein sequence ID" value="VDL62002.1"/>
    <property type="molecule type" value="Genomic_DNA"/>
</dbReference>
<evidence type="ECO:0000256" key="1">
    <source>
        <dbReference type="ARBA" id="ARBA00004245"/>
    </source>
</evidence>
<evidence type="ECO:0000256" key="7">
    <source>
        <dbReference type="ARBA" id="ARBA00023273"/>
    </source>
</evidence>
<dbReference type="Proteomes" id="UP000274504">
    <property type="component" value="Unassembled WGS sequence"/>
</dbReference>
<feature type="region of interest" description="Disordered" evidence="10">
    <location>
        <begin position="57"/>
        <end position="100"/>
    </location>
</feature>
<evidence type="ECO:0000256" key="5">
    <source>
        <dbReference type="ARBA" id="ARBA00023054"/>
    </source>
</evidence>